<evidence type="ECO:0000313" key="7">
    <source>
        <dbReference type="EMBL" id="TKS82752.1"/>
    </source>
</evidence>
<accession>A0A4V6AR21</accession>
<protein>
    <submittedName>
        <fullName evidence="7">Semaphorin-4A</fullName>
    </submittedName>
</protein>
<dbReference type="Pfam" id="PF01403">
    <property type="entry name" value="Sema"/>
    <property type="match status" value="1"/>
</dbReference>
<dbReference type="STRING" id="240159.A0A4V6AR21"/>
<dbReference type="EMBL" id="CM014091">
    <property type="protein sequence ID" value="TKS82752.1"/>
    <property type="molecule type" value="Genomic_DNA"/>
</dbReference>
<dbReference type="AlphaFoldDB" id="A0A4V6AR21"/>
<dbReference type="InterPro" id="IPR007110">
    <property type="entry name" value="Ig-like_dom"/>
</dbReference>
<keyword evidence="4" id="KW-0472">Membrane</keyword>
<evidence type="ECO:0000313" key="8">
    <source>
        <dbReference type="Proteomes" id="UP000298787"/>
    </source>
</evidence>
<dbReference type="GO" id="GO:0005886">
    <property type="term" value="C:plasma membrane"/>
    <property type="evidence" value="ECO:0007669"/>
    <property type="project" value="TreeGrafter"/>
</dbReference>
<evidence type="ECO:0000256" key="3">
    <source>
        <dbReference type="SAM" id="MobiDB-lite"/>
    </source>
</evidence>
<evidence type="ECO:0000259" key="5">
    <source>
        <dbReference type="PROSITE" id="PS50835"/>
    </source>
</evidence>
<keyword evidence="4" id="KW-1133">Transmembrane helix</keyword>
<feature type="transmembrane region" description="Helical" evidence="4">
    <location>
        <begin position="388"/>
        <end position="410"/>
    </location>
</feature>
<dbReference type="InterPro" id="IPR036352">
    <property type="entry name" value="Semap_dom_sf"/>
</dbReference>
<dbReference type="SUPFAM" id="SSF101912">
    <property type="entry name" value="Sema domain"/>
    <property type="match status" value="1"/>
</dbReference>
<keyword evidence="4" id="KW-0812">Transmembrane</keyword>
<gene>
    <name evidence="7" type="ORF">D9C73_016861</name>
</gene>
<feature type="compositionally biased region" description="Polar residues" evidence="3">
    <location>
        <begin position="431"/>
        <end position="443"/>
    </location>
</feature>
<dbReference type="GO" id="GO:0007411">
    <property type="term" value="P:axon guidance"/>
    <property type="evidence" value="ECO:0007669"/>
    <property type="project" value="TreeGrafter"/>
</dbReference>
<feature type="domain" description="Sema" evidence="6">
    <location>
        <begin position="1"/>
        <end position="229"/>
    </location>
</feature>
<comment type="caution">
    <text evidence="2">Lacks conserved residue(s) required for the propagation of feature annotation.</text>
</comment>
<dbReference type="PANTHER" id="PTHR11036:SF145">
    <property type="entry name" value="SEMAPHORIN-4A ISOFORM X1-RELATED"/>
    <property type="match status" value="1"/>
</dbReference>
<dbReference type="Gene3D" id="2.130.10.10">
    <property type="entry name" value="YVTN repeat-like/Quinoprotein amine dehydrogenase"/>
    <property type="match status" value="2"/>
</dbReference>
<dbReference type="PANTHER" id="PTHR11036">
    <property type="entry name" value="SEMAPHORIN"/>
    <property type="match status" value="1"/>
</dbReference>
<sequence>MGGQRTLQKKWTSFAKAPLLCRSAKQLPFNVLQDVFTLQPLEGSMDSDTLFYGVFTSRSLGPESAVCVFRLQDMRTAFAGRYRTFDTQTHQWSPMLDKRSYLGKCGLDNVSDSVLAEVKKSFLTKSGFIHKVVLFDGGAQVVEEIQVFTQPQLVKSVVLSTSKGVLYVGSSEGITAVPVARAQDLEHANVEEQCQGQPEPGRDREISVHLNEAVKLPCLKPSNVAALSWTSPRIKDRTEKLFIQSADGALSFFATADTFGTYHCEAEEGGYKEVIVSYDVRQVASPRAMSPIPDAESHPPIGRDESYEDIVTNTTRASAEPEDIITSRAGDFTTFVKEVDPDKDSTLKTDSEDEKTDATTSIHDVQFRKEQLDDLQTLTKEKSYHTELVVVSLLLTTCICILTVGGLHMWRYRKLGLKTNVLESPRDDSRISQSMESVPSLSSPEDPELKVVE</sequence>
<dbReference type="GO" id="GO:0030335">
    <property type="term" value="P:positive regulation of cell migration"/>
    <property type="evidence" value="ECO:0007669"/>
    <property type="project" value="TreeGrafter"/>
</dbReference>
<dbReference type="GO" id="GO:0030215">
    <property type="term" value="F:semaphorin receptor binding"/>
    <property type="evidence" value="ECO:0007669"/>
    <property type="project" value="InterPro"/>
</dbReference>
<proteinExistence type="predicted"/>
<dbReference type="Proteomes" id="UP000298787">
    <property type="component" value="Chromosome 14"/>
</dbReference>
<dbReference type="PROSITE" id="PS50835">
    <property type="entry name" value="IG_LIKE"/>
    <property type="match status" value="1"/>
</dbReference>
<evidence type="ECO:0000256" key="1">
    <source>
        <dbReference type="ARBA" id="ARBA00023180"/>
    </source>
</evidence>
<dbReference type="InterPro" id="IPR015943">
    <property type="entry name" value="WD40/YVTN_repeat-like_dom_sf"/>
</dbReference>
<dbReference type="PROSITE" id="PS51004">
    <property type="entry name" value="SEMA"/>
    <property type="match status" value="1"/>
</dbReference>
<keyword evidence="8" id="KW-1185">Reference proteome</keyword>
<dbReference type="GO" id="GO:0071526">
    <property type="term" value="P:semaphorin-plexin signaling pathway"/>
    <property type="evidence" value="ECO:0007669"/>
    <property type="project" value="TreeGrafter"/>
</dbReference>
<feature type="domain" description="Ig-like" evidence="5">
    <location>
        <begin position="198"/>
        <end position="277"/>
    </location>
</feature>
<dbReference type="InterPro" id="IPR027231">
    <property type="entry name" value="Semaphorin"/>
</dbReference>
<dbReference type="Pfam" id="PF19428">
    <property type="entry name" value="Sema4F_C"/>
    <property type="match status" value="1"/>
</dbReference>
<feature type="region of interest" description="Disordered" evidence="3">
    <location>
        <begin position="342"/>
        <end position="361"/>
    </location>
</feature>
<reference evidence="7 8" key="1">
    <citation type="submission" date="2019-01" db="EMBL/GenBank/DDBJ databases">
        <title>Genome Assembly of Collichthys lucidus.</title>
        <authorList>
            <person name="Cai M."/>
            <person name="Xiao S."/>
        </authorList>
    </citation>
    <scope>NUCLEOTIDE SEQUENCE [LARGE SCALE GENOMIC DNA]</scope>
    <source>
        <strain evidence="7">JT15FE1705JMU</strain>
        <tissue evidence="7">Muscle</tissue>
    </source>
</reference>
<dbReference type="InterPro" id="IPR045791">
    <property type="entry name" value="Sema4F_C"/>
</dbReference>
<keyword evidence="1" id="KW-0325">Glycoprotein</keyword>
<evidence type="ECO:0000259" key="6">
    <source>
        <dbReference type="PROSITE" id="PS51004"/>
    </source>
</evidence>
<dbReference type="GO" id="GO:0001755">
    <property type="term" value="P:neural crest cell migration"/>
    <property type="evidence" value="ECO:0007669"/>
    <property type="project" value="TreeGrafter"/>
</dbReference>
<dbReference type="GO" id="GO:0045499">
    <property type="term" value="F:chemorepellent activity"/>
    <property type="evidence" value="ECO:0007669"/>
    <property type="project" value="TreeGrafter"/>
</dbReference>
<evidence type="ECO:0000256" key="4">
    <source>
        <dbReference type="SAM" id="Phobius"/>
    </source>
</evidence>
<evidence type="ECO:0000256" key="2">
    <source>
        <dbReference type="PROSITE-ProRule" id="PRU00352"/>
    </source>
</evidence>
<organism evidence="7 8">
    <name type="scientific">Collichthys lucidus</name>
    <name type="common">Big head croaker</name>
    <name type="synonym">Sciaena lucida</name>
    <dbReference type="NCBI Taxonomy" id="240159"/>
    <lineage>
        <taxon>Eukaryota</taxon>
        <taxon>Metazoa</taxon>
        <taxon>Chordata</taxon>
        <taxon>Craniata</taxon>
        <taxon>Vertebrata</taxon>
        <taxon>Euteleostomi</taxon>
        <taxon>Actinopterygii</taxon>
        <taxon>Neopterygii</taxon>
        <taxon>Teleostei</taxon>
        <taxon>Neoteleostei</taxon>
        <taxon>Acanthomorphata</taxon>
        <taxon>Eupercaria</taxon>
        <taxon>Sciaenidae</taxon>
        <taxon>Collichthys</taxon>
    </lineage>
</organism>
<feature type="region of interest" description="Disordered" evidence="3">
    <location>
        <begin position="425"/>
        <end position="453"/>
    </location>
</feature>
<name>A0A4V6AR21_COLLU</name>
<dbReference type="InterPro" id="IPR001627">
    <property type="entry name" value="Semap_dom"/>
</dbReference>